<dbReference type="Gene3D" id="3.40.1690.10">
    <property type="entry name" value="secretion proteins EscU"/>
    <property type="match status" value="1"/>
</dbReference>
<comment type="caution">
    <text evidence="1">The sequence shown here is derived from an EMBL/GenBank/DDBJ whole genome shotgun (WGS) entry which is preliminary data.</text>
</comment>
<dbReference type="Pfam" id="PF01312">
    <property type="entry name" value="Bac_export_2"/>
    <property type="match status" value="1"/>
</dbReference>
<proteinExistence type="predicted"/>
<keyword evidence="1" id="KW-0969">Cilium</keyword>
<keyword evidence="1" id="KW-0966">Cell projection</keyword>
<protein>
    <submittedName>
        <fullName evidence="1">Flagellar biosynthesis protein</fullName>
    </submittedName>
</protein>
<sequence>MNKRRKAAALKYESTYEAPVVTAAGAGQIAEKIIDKAKESDVPIVENKELTELLTKVDVGDNVPAELYDAVASVLAYVLEIDSLIE</sequence>
<dbReference type="Proteomes" id="UP001224418">
    <property type="component" value="Unassembled WGS sequence"/>
</dbReference>
<dbReference type="SUPFAM" id="SSF160544">
    <property type="entry name" value="EscU C-terminal domain-like"/>
    <property type="match status" value="1"/>
</dbReference>
<dbReference type="EMBL" id="JAUSWN010000013">
    <property type="protein sequence ID" value="MDQ0479957.1"/>
    <property type="molecule type" value="Genomic_DNA"/>
</dbReference>
<keyword evidence="1" id="KW-0282">Flagellum</keyword>
<gene>
    <name evidence="1" type="ORF">QOZ93_001700</name>
</gene>
<reference evidence="1 2" key="1">
    <citation type="submission" date="2023-07" db="EMBL/GenBank/DDBJ databases">
        <title>Genomic Encyclopedia of Type Strains, Phase IV (KMG-IV): sequencing the most valuable type-strain genomes for metagenomic binning, comparative biology and taxonomic classification.</title>
        <authorList>
            <person name="Goeker M."/>
        </authorList>
    </citation>
    <scope>NUCLEOTIDE SEQUENCE [LARGE SCALE GENOMIC DNA]</scope>
    <source>
        <strain evidence="1 2">DSM 1400</strain>
    </source>
</reference>
<dbReference type="PANTHER" id="PTHR30531:SF12">
    <property type="entry name" value="FLAGELLAR BIOSYNTHETIC PROTEIN FLHB"/>
    <property type="match status" value="1"/>
</dbReference>
<dbReference type="InterPro" id="IPR029025">
    <property type="entry name" value="T3SS_substrate_exporter_C"/>
</dbReference>
<accession>A0ABU0JS79</accession>
<dbReference type="PANTHER" id="PTHR30531">
    <property type="entry name" value="FLAGELLAR BIOSYNTHETIC PROTEIN FLHB"/>
    <property type="match status" value="1"/>
</dbReference>
<dbReference type="RefSeq" id="WP_111940922.1">
    <property type="nucleotide sequence ID" value="NZ_BAAACJ010000030.1"/>
</dbReference>
<organism evidence="1 2">
    <name type="scientific">Hathewaya limosa</name>
    <name type="common">Clostridium limosum</name>
    <dbReference type="NCBI Taxonomy" id="1536"/>
    <lineage>
        <taxon>Bacteria</taxon>
        <taxon>Bacillati</taxon>
        <taxon>Bacillota</taxon>
        <taxon>Clostridia</taxon>
        <taxon>Eubacteriales</taxon>
        <taxon>Clostridiaceae</taxon>
        <taxon>Hathewaya</taxon>
    </lineage>
</organism>
<dbReference type="InterPro" id="IPR006135">
    <property type="entry name" value="T3SS_substrate_exporter"/>
</dbReference>
<name>A0ABU0JS79_HATLI</name>
<evidence type="ECO:0000313" key="2">
    <source>
        <dbReference type="Proteomes" id="UP001224418"/>
    </source>
</evidence>
<evidence type="ECO:0000313" key="1">
    <source>
        <dbReference type="EMBL" id="MDQ0479957.1"/>
    </source>
</evidence>
<keyword evidence="2" id="KW-1185">Reference proteome</keyword>